<keyword evidence="1" id="KW-0175">Coiled coil</keyword>
<sequence>MLFYSLGEFSIELELDTIMNYSEFVDEAINRSMRRLDNLEKQAKKDEDIDELDRIMDQRAELVADVSAMATRERPRNPFTGAIVLH</sequence>
<keyword evidence="3" id="KW-1185">Reference proteome</keyword>
<feature type="coiled-coil region" evidence="1">
    <location>
        <begin position="22"/>
        <end position="49"/>
    </location>
</feature>
<protein>
    <submittedName>
        <fullName evidence="2">Uncharacterized protein</fullName>
    </submittedName>
</protein>
<gene>
    <name evidence="2" type="ORF">GCM10007053_01260</name>
</gene>
<dbReference type="Proteomes" id="UP000644693">
    <property type="component" value="Unassembled WGS sequence"/>
</dbReference>
<proteinExistence type="predicted"/>
<accession>A0A918XD01</accession>
<comment type="caution">
    <text evidence="2">The sequence shown here is derived from an EMBL/GenBank/DDBJ whole genome shotgun (WGS) entry which is preliminary data.</text>
</comment>
<evidence type="ECO:0000313" key="3">
    <source>
        <dbReference type="Proteomes" id="UP000644693"/>
    </source>
</evidence>
<dbReference type="AlphaFoldDB" id="A0A918XD01"/>
<organism evidence="2 3">
    <name type="scientific">Parahalioglobus pacificus</name>
    <dbReference type="NCBI Taxonomy" id="930806"/>
    <lineage>
        <taxon>Bacteria</taxon>
        <taxon>Pseudomonadati</taxon>
        <taxon>Pseudomonadota</taxon>
        <taxon>Gammaproteobacteria</taxon>
        <taxon>Cellvibrionales</taxon>
        <taxon>Halieaceae</taxon>
        <taxon>Parahalioglobus</taxon>
    </lineage>
</organism>
<dbReference type="EMBL" id="BMYM01000001">
    <property type="protein sequence ID" value="GHD25459.1"/>
    <property type="molecule type" value="Genomic_DNA"/>
</dbReference>
<name>A0A918XD01_9GAMM</name>
<reference evidence="2" key="1">
    <citation type="journal article" date="2014" name="Int. J. Syst. Evol. Microbiol.">
        <title>Complete genome sequence of Corynebacterium casei LMG S-19264T (=DSM 44701T), isolated from a smear-ripened cheese.</title>
        <authorList>
            <consortium name="US DOE Joint Genome Institute (JGI-PGF)"/>
            <person name="Walter F."/>
            <person name="Albersmeier A."/>
            <person name="Kalinowski J."/>
            <person name="Ruckert C."/>
        </authorList>
    </citation>
    <scope>NUCLEOTIDE SEQUENCE</scope>
    <source>
        <strain evidence="2">KCTC 23430</strain>
    </source>
</reference>
<evidence type="ECO:0000313" key="2">
    <source>
        <dbReference type="EMBL" id="GHD25459.1"/>
    </source>
</evidence>
<dbReference type="RefSeq" id="WP_189474218.1">
    <property type="nucleotide sequence ID" value="NZ_BMYM01000001.1"/>
</dbReference>
<evidence type="ECO:0000256" key="1">
    <source>
        <dbReference type="SAM" id="Coils"/>
    </source>
</evidence>
<reference evidence="2" key="2">
    <citation type="submission" date="2020-09" db="EMBL/GenBank/DDBJ databases">
        <authorList>
            <person name="Sun Q."/>
            <person name="Kim S."/>
        </authorList>
    </citation>
    <scope>NUCLEOTIDE SEQUENCE</scope>
    <source>
        <strain evidence="2">KCTC 23430</strain>
    </source>
</reference>